<name>A0A934M2T6_9CLOT</name>
<evidence type="ECO:0000313" key="1">
    <source>
        <dbReference type="EMBL" id="MBI6874799.1"/>
    </source>
</evidence>
<keyword evidence="2" id="KW-1185">Reference proteome</keyword>
<accession>A0A934M2T6</accession>
<dbReference type="Proteomes" id="UP000622687">
    <property type="component" value="Unassembled WGS sequence"/>
</dbReference>
<proteinExistence type="predicted"/>
<evidence type="ECO:0000313" key="2">
    <source>
        <dbReference type="Proteomes" id="UP000622687"/>
    </source>
</evidence>
<protein>
    <submittedName>
        <fullName evidence="1">Uncharacterized protein</fullName>
    </submittedName>
</protein>
<gene>
    <name evidence="1" type="ORF">I6U51_19190</name>
</gene>
<reference evidence="1" key="1">
    <citation type="submission" date="2020-12" db="EMBL/GenBank/DDBJ databases">
        <title>Clostridium thailandense sp. nov., a novel acetogenic bacterium isolated from peat land soil in Thailand.</title>
        <authorList>
            <person name="Chaikitkaew S."/>
            <person name="Birkeland N.K."/>
        </authorList>
    </citation>
    <scope>NUCLEOTIDE SEQUENCE</scope>
    <source>
        <strain evidence="1">DSM 17425</strain>
    </source>
</reference>
<dbReference type="AlphaFoldDB" id="A0A934M2T6"/>
<dbReference type="EMBL" id="JAEEGB010000035">
    <property type="protein sequence ID" value="MBI6874799.1"/>
    <property type="molecule type" value="Genomic_DNA"/>
</dbReference>
<comment type="caution">
    <text evidence="1">The sequence shown here is derived from an EMBL/GenBank/DDBJ whole genome shotgun (WGS) entry which is preliminary data.</text>
</comment>
<dbReference type="RefSeq" id="WP_211144176.1">
    <property type="nucleotide sequence ID" value="NZ_JAEEGB010000035.1"/>
</dbReference>
<organism evidence="1 2">
    <name type="scientific">Clostridium aciditolerans</name>
    <dbReference type="NCBI Taxonomy" id="339861"/>
    <lineage>
        <taxon>Bacteria</taxon>
        <taxon>Bacillati</taxon>
        <taxon>Bacillota</taxon>
        <taxon>Clostridia</taxon>
        <taxon>Eubacteriales</taxon>
        <taxon>Clostridiaceae</taxon>
        <taxon>Clostridium</taxon>
    </lineage>
</organism>
<sequence>MNKERIKKTLQEFGLPESVADYYANLEMKDKFAWLAAFRFVRPLNNSLEFYKNEYGDMLRSRIERDLENSEVETELLKKGATPELLGQFAYEIALTAFNEVLYRLSDPAGGDYDLENEGEGLPAWSLRERGLNYEVTERPLAETHNLIPFSNL</sequence>